<dbReference type="Gene3D" id="3.90.550.10">
    <property type="entry name" value="Spore Coat Polysaccharide Biosynthesis Protein SpsA, Chain A"/>
    <property type="match status" value="1"/>
</dbReference>
<dbReference type="PATRIC" id="fig|562.10496.peg.4824"/>
<evidence type="ECO:0000313" key="3">
    <source>
        <dbReference type="EMBL" id="MGE14755.1"/>
    </source>
</evidence>
<feature type="domain" description="Glycosyltransferase 2-like" evidence="1">
    <location>
        <begin position="4"/>
        <end position="127"/>
    </location>
</feature>
<gene>
    <name evidence="3" type="ORF">D9D43_14380</name>
</gene>
<accession>A0A0B1E4C4</accession>
<dbReference type="AlphaFoldDB" id="A0A0B1E4C4"/>
<dbReference type="Proteomes" id="UP000272336">
    <property type="component" value="Unassembled WGS sequence"/>
</dbReference>
<dbReference type="GO" id="GO:0016758">
    <property type="term" value="F:hexosyltransferase activity"/>
    <property type="evidence" value="ECO:0007669"/>
    <property type="project" value="UniProtKB-ARBA"/>
</dbReference>
<dbReference type="EMBL" id="RNLZ01000024">
    <property type="protein sequence ID" value="MGE14755.1"/>
    <property type="molecule type" value="Genomic_DNA"/>
</dbReference>
<dbReference type="EMBL" id="AB812066">
    <property type="protein sequence ID" value="BAQ01811.1"/>
    <property type="molecule type" value="Genomic_DNA"/>
</dbReference>
<dbReference type="PANTHER" id="PTHR22916">
    <property type="entry name" value="GLYCOSYLTRANSFERASE"/>
    <property type="match status" value="1"/>
</dbReference>
<sequence length="310" mass="35779">MEISIVIPLYNKENYIKRTLLSIIDTFGRVYNEKEYEIVIVDDGSKDKSVSVVESINSNVVKLYKQENGGPSKARNNGVNFSDGKYVIFCDADDIILPNYGDYIKYSIDNYPDHDVFVAFSRVLRNSKENYSIPLFDPVDVSIVDDFFYEWDKRKFFSASSICIKKHFFIQNDLYFDETISSGEDLLMFYKAAIKTKYVAYSQPAVLYDKTVDSQLSSNPDLKIGAHTYFLIKVYKTENLSVKDKTAINRIIDKQICFVAVDNLLRKKYANSLNIVLFRKRMLLQPKLAIKLIIASISYKLFTKISSLLR</sequence>
<evidence type="ECO:0000313" key="4">
    <source>
        <dbReference type="Proteomes" id="UP000272336"/>
    </source>
</evidence>
<dbReference type="InterPro" id="IPR029044">
    <property type="entry name" value="Nucleotide-diphossugar_trans"/>
</dbReference>
<protein>
    <submittedName>
        <fullName evidence="3">Glycosyltransferase family 2 protein</fullName>
    </submittedName>
    <submittedName>
        <fullName evidence="2">Putative glycosyltransferase</fullName>
    </submittedName>
</protein>
<dbReference type="SUPFAM" id="SSF53448">
    <property type="entry name" value="Nucleotide-diphospho-sugar transferases"/>
    <property type="match status" value="1"/>
</dbReference>
<reference evidence="3 4" key="2">
    <citation type="submission" date="2018-10" db="EMBL/GenBank/DDBJ databases">
        <authorList>
            <consortium name="NARMS: The National Antimicrobial Resistance Monitoring System"/>
        </authorList>
    </citation>
    <scope>NUCLEOTIDE SEQUENCE [LARGE SCALE GENOMIC DNA]</scope>
    <source>
        <strain evidence="3 4">CVM N17EC0060</strain>
    </source>
</reference>
<organism evidence="2">
    <name type="scientific">Escherichia coli</name>
    <dbReference type="NCBI Taxonomy" id="562"/>
    <lineage>
        <taxon>Bacteria</taxon>
        <taxon>Pseudomonadati</taxon>
        <taxon>Pseudomonadota</taxon>
        <taxon>Gammaproteobacteria</taxon>
        <taxon>Enterobacterales</taxon>
        <taxon>Enterobacteriaceae</taxon>
        <taxon>Escherichia</taxon>
    </lineage>
</organism>
<dbReference type="CDD" id="cd00761">
    <property type="entry name" value="Glyco_tranf_GTA_type"/>
    <property type="match status" value="1"/>
</dbReference>
<dbReference type="RefSeq" id="WP_000406160.1">
    <property type="nucleotide sequence ID" value="NZ_BGVP01000001.1"/>
</dbReference>
<proteinExistence type="predicted"/>
<reference evidence="2" key="1">
    <citation type="journal article" date="2014" name="DNA Res.">
        <title>A complete view of the genetic diversity of the Escherichia coli O-antigen biosynthesis gene cluster.</title>
        <authorList>
            <person name="Iguchi A."/>
            <person name="Iyoda S."/>
            <person name="Kikuchi T."/>
            <person name="Ogura Y."/>
            <person name="Katsura K."/>
            <person name="Ohnishi M."/>
            <person name="Hayashi T."/>
            <person name="Thomson N.R."/>
        </authorList>
    </citation>
    <scope>NUCLEOTIDE SEQUENCE</scope>
    <source>
        <strain evidence="2">E110-69</strain>
    </source>
</reference>
<evidence type="ECO:0000313" key="2">
    <source>
        <dbReference type="EMBL" id="BAQ01811.1"/>
    </source>
</evidence>
<name>A0A0B1E4C4_ECOLX</name>
<dbReference type="Pfam" id="PF00535">
    <property type="entry name" value="Glycos_transf_2"/>
    <property type="match status" value="1"/>
</dbReference>
<keyword evidence="2" id="KW-0808">Transferase</keyword>
<evidence type="ECO:0000259" key="1">
    <source>
        <dbReference type="Pfam" id="PF00535"/>
    </source>
</evidence>
<dbReference type="InterPro" id="IPR001173">
    <property type="entry name" value="Glyco_trans_2-like"/>
</dbReference>
<dbReference type="PANTHER" id="PTHR22916:SF3">
    <property type="entry name" value="UDP-GLCNAC:BETAGAL BETA-1,3-N-ACETYLGLUCOSAMINYLTRANSFERASE-LIKE PROTEIN 1"/>
    <property type="match status" value="1"/>
</dbReference>